<proteinExistence type="predicted"/>
<evidence type="ECO:0000313" key="3">
    <source>
        <dbReference type="EMBL" id="TDT16864.1"/>
    </source>
</evidence>
<keyword evidence="2" id="KW-0472">Membrane</keyword>
<organism evidence="3 4">
    <name type="scientific">Ilumatobacter fluminis</name>
    <dbReference type="NCBI Taxonomy" id="467091"/>
    <lineage>
        <taxon>Bacteria</taxon>
        <taxon>Bacillati</taxon>
        <taxon>Actinomycetota</taxon>
        <taxon>Acidimicrobiia</taxon>
        <taxon>Acidimicrobiales</taxon>
        <taxon>Ilumatobacteraceae</taxon>
        <taxon>Ilumatobacter</taxon>
    </lineage>
</organism>
<keyword evidence="2" id="KW-0812">Transmembrane</keyword>
<gene>
    <name evidence="3" type="ORF">BDK89_2463</name>
</gene>
<feature type="transmembrane region" description="Helical" evidence="2">
    <location>
        <begin position="238"/>
        <end position="263"/>
    </location>
</feature>
<keyword evidence="2" id="KW-1133">Transmembrane helix</keyword>
<dbReference type="OrthoDB" id="156718at2"/>
<evidence type="ECO:0000313" key="4">
    <source>
        <dbReference type="Proteomes" id="UP000294558"/>
    </source>
</evidence>
<dbReference type="AlphaFoldDB" id="A0A4R7I190"/>
<evidence type="ECO:0000256" key="2">
    <source>
        <dbReference type="SAM" id="Phobius"/>
    </source>
</evidence>
<dbReference type="Proteomes" id="UP000294558">
    <property type="component" value="Unassembled WGS sequence"/>
</dbReference>
<keyword evidence="4" id="KW-1185">Reference proteome</keyword>
<sequence length="271" mass="28109">MTNATEPRPATNPGPLPPPSVDDAVPPPPNRTAPTGFAPTEPPQHGRERGAGHIAALVIGCLTLLPALGMLAGGVAITVAHGVADDGFFDVTIDRIDSDGVAVAAVDLWDTAADDEDWPWVLDWLDPDIRLEARGARSTDDVFIGIAATDDIEAYLDGASFDEITSFDDRTPTYLPRAGDAVVAPPTEQTFWVAEASGPGVRQLEWEARNGDWSVVVMNADGSPEVAADVNVGVSSDAVLPIGIVLLVLGGIGVLGSVALIVVGARGRAAR</sequence>
<protein>
    <submittedName>
        <fullName evidence="3">Uncharacterized protein</fullName>
    </submittedName>
</protein>
<dbReference type="EMBL" id="SOAU01000001">
    <property type="protein sequence ID" value="TDT16864.1"/>
    <property type="molecule type" value="Genomic_DNA"/>
</dbReference>
<feature type="region of interest" description="Disordered" evidence="1">
    <location>
        <begin position="1"/>
        <end position="48"/>
    </location>
</feature>
<reference evidence="3 4" key="1">
    <citation type="submission" date="2019-03" db="EMBL/GenBank/DDBJ databases">
        <title>Sequencing the genomes of 1000 actinobacteria strains.</title>
        <authorList>
            <person name="Klenk H.-P."/>
        </authorList>
    </citation>
    <scope>NUCLEOTIDE SEQUENCE [LARGE SCALE GENOMIC DNA]</scope>
    <source>
        <strain evidence="3 4">DSM 18936</strain>
    </source>
</reference>
<feature type="compositionally biased region" description="Pro residues" evidence="1">
    <location>
        <begin position="10"/>
        <end position="31"/>
    </location>
</feature>
<accession>A0A4R7I190</accession>
<evidence type="ECO:0000256" key="1">
    <source>
        <dbReference type="SAM" id="MobiDB-lite"/>
    </source>
</evidence>
<feature type="transmembrane region" description="Helical" evidence="2">
    <location>
        <begin position="54"/>
        <end position="80"/>
    </location>
</feature>
<name>A0A4R7I190_9ACTN</name>
<comment type="caution">
    <text evidence="3">The sequence shown here is derived from an EMBL/GenBank/DDBJ whole genome shotgun (WGS) entry which is preliminary data.</text>
</comment>
<dbReference type="RefSeq" id="WP_133869199.1">
    <property type="nucleotide sequence ID" value="NZ_SOAU01000001.1"/>
</dbReference>